<gene>
    <name evidence="2" type="ORF">SCULI_v1c09070</name>
</gene>
<feature type="transmembrane region" description="Helical" evidence="1">
    <location>
        <begin position="165"/>
        <end position="183"/>
    </location>
</feature>
<feature type="transmembrane region" description="Helical" evidence="1">
    <location>
        <begin position="53"/>
        <end position="75"/>
    </location>
</feature>
<feature type="transmembrane region" description="Helical" evidence="1">
    <location>
        <begin position="96"/>
        <end position="120"/>
    </location>
</feature>
<reference evidence="2 3" key="1">
    <citation type="journal article" date="2014" name="Genome Biol. Evol.">
        <title>Molecular evolution of the substrate utilization strategies and putative virulence factors in mosquito-associated Spiroplasma species.</title>
        <authorList>
            <person name="Chang T.H."/>
            <person name="Lo W.S."/>
            <person name="Ku C."/>
            <person name="Chen L.L."/>
            <person name="Kuo C.H."/>
        </authorList>
    </citation>
    <scope>NUCLEOTIDE SEQUENCE [LARGE SCALE GENOMIC DNA]</scope>
    <source>
        <strain evidence="2">AES-1</strain>
    </source>
</reference>
<organism evidence="2 3">
    <name type="scientific">Spiroplasma culicicola AES-1</name>
    <dbReference type="NCBI Taxonomy" id="1276246"/>
    <lineage>
        <taxon>Bacteria</taxon>
        <taxon>Bacillati</taxon>
        <taxon>Mycoplasmatota</taxon>
        <taxon>Mollicutes</taxon>
        <taxon>Entomoplasmatales</taxon>
        <taxon>Spiroplasmataceae</taxon>
        <taxon>Spiroplasma</taxon>
    </lineage>
</organism>
<keyword evidence="1" id="KW-0812">Transmembrane</keyword>
<dbReference type="HOGENOM" id="CLU_1106575_0_0_14"/>
<keyword evidence="1" id="KW-0472">Membrane</keyword>
<proteinExistence type="predicted"/>
<dbReference type="KEGG" id="scq:SCULI_v1c09070"/>
<feature type="transmembrane region" description="Helical" evidence="1">
    <location>
        <begin position="203"/>
        <end position="229"/>
    </location>
</feature>
<dbReference type="RefSeq" id="WP_025363470.1">
    <property type="nucleotide sequence ID" value="NZ_CP006681.1"/>
</dbReference>
<dbReference type="EMBL" id="CP006681">
    <property type="protein sequence ID" value="AHI53247.1"/>
    <property type="molecule type" value="Genomic_DNA"/>
</dbReference>
<evidence type="ECO:0000313" key="3">
    <source>
        <dbReference type="Proteomes" id="UP000019267"/>
    </source>
</evidence>
<dbReference type="AlphaFoldDB" id="W6A8C5"/>
<feature type="transmembrane region" description="Helical" evidence="1">
    <location>
        <begin position="12"/>
        <end position="33"/>
    </location>
</feature>
<dbReference type="STRING" id="1276246.SCULI_v1c09070"/>
<sequence>MKRDRILKYSFYVWFTIVPFFCILLDLLFSTIQPDPEYGDRTQNFDFSIINQMIYLSVWISFATSLFGLCNWIHFHHNNMPSWLVGKNNITRLATLNVFAFILYNITLIVSTVVGFNTWYKILKSVLEHMITPVLFIVFYFVFANDKVDNKQYLKRYSWFNLMHVGLYMLFIAMRGIMITQFIPNIDDAFTPWPYDQLNPDIVGYPLFFLGIFAIFAGMILLAVFLNYLSNLKIHKLNKNRTI</sequence>
<name>W6A8C5_9MOLU</name>
<evidence type="ECO:0000313" key="2">
    <source>
        <dbReference type="EMBL" id="AHI53247.1"/>
    </source>
</evidence>
<evidence type="ECO:0000256" key="1">
    <source>
        <dbReference type="SAM" id="Phobius"/>
    </source>
</evidence>
<keyword evidence="1" id="KW-1133">Transmembrane helix</keyword>
<dbReference type="OrthoDB" id="388890at2"/>
<dbReference type="PATRIC" id="fig|1276246.3.peg.902"/>
<keyword evidence="3" id="KW-1185">Reference proteome</keyword>
<accession>W6A8C5</accession>
<evidence type="ECO:0008006" key="4">
    <source>
        <dbReference type="Google" id="ProtNLM"/>
    </source>
</evidence>
<dbReference type="Proteomes" id="UP000019267">
    <property type="component" value="Chromosome"/>
</dbReference>
<protein>
    <recommendedName>
        <fullName evidence="4">Transmembrane protein</fullName>
    </recommendedName>
</protein>
<feature type="transmembrane region" description="Helical" evidence="1">
    <location>
        <begin position="126"/>
        <end position="144"/>
    </location>
</feature>